<dbReference type="PANTHER" id="PTHR47053">
    <property type="entry name" value="MUREIN DD-ENDOPEPTIDASE MEPH-RELATED"/>
    <property type="match status" value="1"/>
</dbReference>
<feature type="chain" id="PRO_5046270982" evidence="5">
    <location>
        <begin position="24"/>
        <end position="276"/>
    </location>
</feature>
<evidence type="ECO:0000259" key="6">
    <source>
        <dbReference type="PROSITE" id="PS51935"/>
    </source>
</evidence>
<dbReference type="Pfam" id="PF00877">
    <property type="entry name" value="NLPC_P60"/>
    <property type="match status" value="1"/>
</dbReference>
<accession>A0ABT3CFG3</accession>
<dbReference type="RefSeq" id="WP_264069339.1">
    <property type="nucleotide sequence ID" value="NZ_JACKTY010000032.1"/>
</dbReference>
<name>A0ABT3CFG3_9MYCO</name>
<dbReference type="Proteomes" id="UP001526201">
    <property type="component" value="Unassembled WGS sequence"/>
</dbReference>
<dbReference type="InterPro" id="IPR038765">
    <property type="entry name" value="Papain-like_cys_pep_sf"/>
</dbReference>
<proteinExistence type="inferred from homology"/>
<evidence type="ECO:0000313" key="8">
    <source>
        <dbReference type="Proteomes" id="UP001526201"/>
    </source>
</evidence>
<reference evidence="7 8" key="1">
    <citation type="journal article" date="2022" name="BMC Genomics">
        <title>Comparative genome analysis of mycobacteria focusing on tRNA and non-coding RNA.</title>
        <authorList>
            <person name="Behra P.R.K."/>
            <person name="Pettersson B.M.F."/>
            <person name="Ramesh M."/>
            <person name="Das S."/>
            <person name="Dasgupta S."/>
            <person name="Kirsebom L.A."/>
        </authorList>
    </citation>
    <scope>NUCLEOTIDE SEQUENCE [LARGE SCALE GENOMIC DNA]</scope>
    <source>
        <strain evidence="7 8">DSM 44078</strain>
    </source>
</reference>
<keyword evidence="3" id="KW-0378">Hydrolase</keyword>
<dbReference type="InterPro" id="IPR051202">
    <property type="entry name" value="Peptidase_C40"/>
</dbReference>
<evidence type="ECO:0000256" key="4">
    <source>
        <dbReference type="ARBA" id="ARBA00022807"/>
    </source>
</evidence>
<comment type="caution">
    <text evidence="7">The sequence shown here is derived from an EMBL/GenBank/DDBJ whole genome shotgun (WGS) entry which is preliminary data.</text>
</comment>
<evidence type="ECO:0000256" key="1">
    <source>
        <dbReference type="ARBA" id="ARBA00007074"/>
    </source>
</evidence>
<sequence length="276" mass="30124">MRNRMRFFVLVLCVGLFAGPSLAVGASAGLARAEPGAQPYAFTCNQASLSADFASRDELPQTQVPPADWYQTDADGHYSNRGWGPRADTLPPPAVPDDAGCAPTTWMQERILTVAMRYINSPDNPLGLQYRHHHIPGWDPSNSTFAGAPEENPDTDVPDGLTAWDAGRGLDCSNFTAWVYNYGLGIKFDGDVHHQFAGTAGPMGQRIPQDGPFEPGDLIFLHPDGNTNQASHVVIYIDDQHIIDSRVNAQNLVGVQIRSREGWYRGAVLSAWRPIA</sequence>
<dbReference type="InterPro" id="IPR000064">
    <property type="entry name" value="NLP_P60_dom"/>
</dbReference>
<dbReference type="SUPFAM" id="SSF54001">
    <property type="entry name" value="Cysteine proteinases"/>
    <property type="match status" value="1"/>
</dbReference>
<evidence type="ECO:0000256" key="5">
    <source>
        <dbReference type="SAM" id="SignalP"/>
    </source>
</evidence>
<evidence type="ECO:0000256" key="2">
    <source>
        <dbReference type="ARBA" id="ARBA00022670"/>
    </source>
</evidence>
<evidence type="ECO:0000313" key="7">
    <source>
        <dbReference type="EMBL" id="MCV7228227.1"/>
    </source>
</evidence>
<feature type="domain" description="NlpC/P60" evidence="6">
    <location>
        <begin position="141"/>
        <end position="275"/>
    </location>
</feature>
<dbReference type="EMBL" id="JACKTY010000032">
    <property type="protein sequence ID" value="MCV7228227.1"/>
    <property type="molecule type" value="Genomic_DNA"/>
</dbReference>
<keyword evidence="8" id="KW-1185">Reference proteome</keyword>
<dbReference type="Gene3D" id="3.90.1720.10">
    <property type="entry name" value="endopeptidase domain like (from Nostoc punctiforme)"/>
    <property type="match status" value="1"/>
</dbReference>
<protein>
    <submittedName>
        <fullName evidence="7">C40 family peptidase</fullName>
    </submittedName>
</protein>
<dbReference type="PROSITE" id="PS51935">
    <property type="entry name" value="NLPC_P60"/>
    <property type="match status" value="1"/>
</dbReference>
<comment type="similarity">
    <text evidence="1">Belongs to the peptidase C40 family.</text>
</comment>
<keyword evidence="2" id="KW-0645">Protease</keyword>
<organism evidence="7 8">
    <name type="scientific">Mycolicibacterium komossense</name>
    <dbReference type="NCBI Taxonomy" id="1779"/>
    <lineage>
        <taxon>Bacteria</taxon>
        <taxon>Bacillati</taxon>
        <taxon>Actinomycetota</taxon>
        <taxon>Actinomycetes</taxon>
        <taxon>Mycobacteriales</taxon>
        <taxon>Mycobacteriaceae</taxon>
        <taxon>Mycolicibacterium</taxon>
    </lineage>
</organism>
<dbReference type="PANTHER" id="PTHR47053:SF1">
    <property type="entry name" value="MUREIN DD-ENDOPEPTIDASE MEPH-RELATED"/>
    <property type="match status" value="1"/>
</dbReference>
<keyword evidence="5" id="KW-0732">Signal</keyword>
<keyword evidence="4" id="KW-0788">Thiol protease</keyword>
<evidence type="ECO:0000256" key="3">
    <source>
        <dbReference type="ARBA" id="ARBA00022801"/>
    </source>
</evidence>
<feature type="signal peptide" evidence="5">
    <location>
        <begin position="1"/>
        <end position="23"/>
    </location>
</feature>
<gene>
    <name evidence="7" type="ORF">H7J73_19640</name>
</gene>